<dbReference type="InterPro" id="IPR001650">
    <property type="entry name" value="Helicase_C-like"/>
</dbReference>
<dbReference type="GO" id="GO:0042393">
    <property type="term" value="F:histone binding"/>
    <property type="evidence" value="ECO:0000318"/>
    <property type="project" value="GO_Central"/>
</dbReference>
<feature type="compositionally biased region" description="Basic and acidic residues" evidence="7">
    <location>
        <begin position="390"/>
        <end position="406"/>
    </location>
</feature>
<dbReference type="SMART" id="SM00490">
    <property type="entry name" value="HELICc"/>
    <property type="match status" value="1"/>
</dbReference>
<keyword evidence="5" id="KW-0067">ATP-binding</keyword>
<reference evidence="11 12" key="1">
    <citation type="journal article" date="2014" name="Nat. Commun.">
        <title>Klebsormidium flaccidum genome reveals primary factors for plant terrestrial adaptation.</title>
        <authorList>
            <person name="Hori K."/>
            <person name="Maruyama F."/>
            <person name="Fujisawa T."/>
            <person name="Togashi T."/>
            <person name="Yamamoto N."/>
            <person name="Seo M."/>
            <person name="Sato S."/>
            <person name="Yamada T."/>
            <person name="Mori H."/>
            <person name="Tajima N."/>
            <person name="Moriyama T."/>
            <person name="Ikeuchi M."/>
            <person name="Watanabe M."/>
            <person name="Wada H."/>
            <person name="Kobayashi K."/>
            <person name="Saito M."/>
            <person name="Masuda T."/>
            <person name="Sasaki-Sekimoto Y."/>
            <person name="Mashiguchi K."/>
            <person name="Awai K."/>
            <person name="Shimojima M."/>
            <person name="Masuda S."/>
            <person name="Iwai M."/>
            <person name="Nobusawa T."/>
            <person name="Narise T."/>
            <person name="Kondo S."/>
            <person name="Saito H."/>
            <person name="Sato R."/>
            <person name="Murakawa M."/>
            <person name="Ihara Y."/>
            <person name="Oshima-Yamada Y."/>
            <person name="Ohtaka K."/>
            <person name="Satoh M."/>
            <person name="Sonobe K."/>
            <person name="Ishii M."/>
            <person name="Ohtani R."/>
            <person name="Kanamori-Sato M."/>
            <person name="Honoki R."/>
            <person name="Miyazaki D."/>
            <person name="Mochizuki H."/>
            <person name="Umetsu J."/>
            <person name="Higashi K."/>
            <person name="Shibata D."/>
            <person name="Kamiya Y."/>
            <person name="Sato N."/>
            <person name="Nakamura Y."/>
            <person name="Tabata S."/>
            <person name="Ida S."/>
            <person name="Kurokawa K."/>
            <person name="Ohta H."/>
        </authorList>
    </citation>
    <scope>NUCLEOTIDE SEQUENCE [LARGE SCALE GENOMIC DNA]</scope>
    <source>
        <strain evidence="11 12">NIES-2285</strain>
    </source>
</reference>
<evidence type="ECO:0000259" key="8">
    <source>
        <dbReference type="PROSITE" id="PS50013"/>
    </source>
</evidence>
<feature type="compositionally biased region" description="Acidic residues" evidence="7">
    <location>
        <begin position="432"/>
        <end position="474"/>
    </location>
</feature>
<dbReference type="Gene3D" id="3.40.50.300">
    <property type="entry name" value="P-loop containing nucleotide triphosphate hydrolases"/>
    <property type="match status" value="1"/>
</dbReference>
<dbReference type="InterPro" id="IPR014001">
    <property type="entry name" value="Helicase_ATP-bd"/>
</dbReference>
<dbReference type="GO" id="GO:0016887">
    <property type="term" value="F:ATP hydrolysis activity"/>
    <property type="evidence" value="ECO:0000318"/>
    <property type="project" value="GO_Central"/>
</dbReference>
<keyword evidence="2" id="KW-0677">Repeat</keyword>
<dbReference type="GO" id="GO:0003677">
    <property type="term" value="F:DNA binding"/>
    <property type="evidence" value="ECO:0000318"/>
    <property type="project" value="GO_Central"/>
</dbReference>
<feature type="region of interest" description="Disordered" evidence="7">
    <location>
        <begin position="1210"/>
        <end position="1246"/>
    </location>
</feature>
<dbReference type="OMA" id="TICENRM"/>
<keyword evidence="3" id="KW-0547">Nucleotide-binding</keyword>
<dbReference type="Proteomes" id="UP000054558">
    <property type="component" value="Unassembled WGS sequence"/>
</dbReference>
<dbReference type="InterPro" id="IPR016197">
    <property type="entry name" value="Chromo-like_dom_sf"/>
</dbReference>
<evidence type="ECO:0000256" key="6">
    <source>
        <dbReference type="ARBA" id="ARBA00023242"/>
    </source>
</evidence>
<feature type="compositionally biased region" description="Acidic residues" evidence="7">
    <location>
        <begin position="244"/>
        <end position="253"/>
    </location>
</feature>
<evidence type="ECO:0000259" key="10">
    <source>
        <dbReference type="PROSITE" id="PS51194"/>
    </source>
</evidence>
<gene>
    <name evidence="11" type="ORF">KFL_001250020</name>
</gene>
<feature type="compositionally biased region" description="Basic residues" evidence="7">
    <location>
        <begin position="59"/>
        <end position="70"/>
    </location>
</feature>
<dbReference type="SUPFAM" id="SSF54160">
    <property type="entry name" value="Chromo domain-like"/>
    <property type="match status" value="1"/>
</dbReference>
<feature type="compositionally biased region" description="Basic and acidic residues" evidence="7">
    <location>
        <begin position="370"/>
        <end position="379"/>
    </location>
</feature>
<dbReference type="GO" id="GO:0005634">
    <property type="term" value="C:nucleus"/>
    <property type="evidence" value="ECO:0000318"/>
    <property type="project" value="GO_Central"/>
</dbReference>
<feature type="region of interest" description="Disordered" evidence="7">
    <location>
        <begin position="144"/>
        <end position="193"/>
    </location>
</feature>
<feature type="compositionally biased region" description="Polar residues" evidence="7">
    <location>
        <begin position="144"/>
        <end position="158"/>
    </location>
</feature>
<feature type="compositionally biased region" description="Basic and acidic residues" evidence="7">
    <location>
        <begin position="159"/>
        <end position="184"/>
    </location>
</feature>
<feature type="compositionally biased region" description="Basic and acidic residues" evidence="7">
    <location>
        <begin position="318"/>
        <end position="329"/>
    </location>
</feature>
<dbReference type="PROSITE" id="PS50013">
    <property type="entry name" value="CHROMO_2"/>
    <property type="match status" value="1"/>
</dbReference>
<feature type="compositionally biased region" description="Basic and acidic residues" evidence="7">
    <location>
        <begin position="97"/>
        <end position="113"/>
    </location>
</feature>
<dbReference type="InterPro" id="IPR000953">
    <property type="entry name" value="Chromo/chromo_shadow_dom"/>
</dbReference>
<keyword evidence="11" id="KW-0238">DNA-binding</keyword>
<dbReference type="CDD" id="cd18659">
    <property type="entry name" value="CD2_tandem"/>
    <property type="match status" value="1"/>
</dbReference>
<dbReference type="GO" id="GO:0006338">
    <property type="term" value="P:chromatin remodeling"/>
    <property type="evidence" value="ECO:0000318"/>
    <property type="project" value="GO_Central"/>
</dbReference>
<accession>A0A1Y1I229</accession>
<dbReference type="PROSITE" id="PS51194">
    <property type="entry name" value="HELICASE_CTER"/>
    <property type="match status" value="1"/>
</dbReference>
<dbReference type="InterPro" id="IPR027417">
    <property type="entry name" value="P-loop_NTPase"/>
</dbReference>
<keyword evidence="11" id="KW-0347">Helicase</keyword>
<feature type="compositionally biased region" description="Basic and acidic residues" evidence="7">
    <location>
        <begin position="265"/>
        <end position="280"/>
    </location>
</feature>
<feature type="compositionally biased region" description="Basic and acidic residues" evidence="7">
    <location>
        <begin position="1629"/>
        <end position="1659"/>
    </location>
</feature>
<dbReference type="Pfam" id="PF00176">
    <property type="entry name" value="SNF2-rel_dom"/>
    <property type="match status" value="1"/>
</dbReference>
<evidence type="ECO:0000256" key="5">
    <source>
        <dbReference type="ARBA" id="ARBA00022840"/>
    </source>
</evidence>
<dbReference type="Gene3D" id="2.40.50.40">
    <property type="match status" value="1"/>
</dbReference>
<dbReference type="GO" id="GO:0004386">
    <property type="term" value="F:helicase activity"/>
    <property type="evidence" value="ECO:0007669"/>
    <property type="project" value="UniProtKB-KW"/>
</dbReference>
<evidence type="ECO:0000256" key="1">
    <source>
        <dbReference type="ARBA" id="ARBA00004123"/>
    </source>
</evidence>
<dbReference type="SMART" id="SM00298">
    <property type="entry name" value="CHROMO"/>
    <property type="match status" value="2"/>
</dbReference>
<keyword evidence="6" id="KW-0539">Nucleus</keyword>
<keyword evidence="4" id="KW-0378">Hydrolase</keyword>
<dbReference type="CDD" id="cd18793">
    <property type="entry name" value="SF2_C_SNF"/>
    <property type="match status" value="1"/>
</dbReference>
<dbReference type="InterPro" id="IPR000330">
    <property type="entry name" value="SNF2_N"/>
</dbReference>
<dbReference type="GO" id="GO:0003682">
    <property type="term" value="F:chromatin binding"/>
    <property type="evidence" value="ECO:0000318"/>
    <property type="project" value="GO_Central"/>
</dbReference>
<feature type="compositionally biased region" description="Gly residues" evidence="7">
    <location>
        <begin position="1841"/>
        <end position="1857"/>
    </location>
</feature>
<evidence type="ECO:0000256" key="4">
    <source>
        <dbReference type="ARBA" id="ARBA00022801"/>
    </source>
</evidence>
<dbReference type="GO" id="GO:0005524">
    <property type="term" value="F:ATP binding"/>
    <property type="evidence" value="ECO:0007669"/>
    <property type="project" value="UniProtKB-KW"/>
</dbReference>
<dbReference type="PANTHER" id="PTHR45623">
    <property type="entry name" value="CHROMODOMAIN-HELICASE-DNA-BINDING PROTEIN 3-RELATED-RELATED"/>
    <property type="match status" value="1"/>
</dbReference>
<feature type="region of interest" description="Disordered" evidence="7">
    <location>
        <begin position="1464"/>
        <end position="1514"/>
    </location>
</feature>
<dbReference type="InterPro" id="IPR023780">
    <property type="entry name" value="Chromo_domain"/>
</dbReference>
<dbReference type="Pfam" id="PF00271">
    <property type="entry name" value="Helicase_C"/>
    <property type="match status" value="1"/>
</dbReference>
<comment type="subcellular location">
    <subcellularLocation>
        <location evidence="1">Nucleus</location>
    </subcellularLocation>
</comment>
<evidence type="ECO:0000313" key="11">
    <source>
        <dbReference type="EMBL" id="GAQ82806.1"/>
    </source>
</evidence>
<dbReference type="PANTHER" id="PTHR45623:SF11">
    <property type="entry name" value="KISMET, ISOFORM C"/>
    <property type="match status" value="1"/>
</dbReference>
<name>A0A1Y1I229_KLENI</name>
<dbReference type="Gene3D" id="1.10.10.60">
    <property type="entry name" value="Homeodomain-like"/>
    <property type="match status" value="1"/>
</dbReference>
<evidence type="ECO:0000256" key="7">
    <source>
        <dbReference type="SAM" id="MobiDB-lite"/>
    </source>
</evidence>
<dbReference type="GO" id="GO:0140658">
    <property type="term" value="F:ATP-dependent chromatin remodeler activity"/>
    <property type="evidence" value="ECO:0000318"/>
    <property type="project" value="GO_Central"/>
</dbReference>
<feature type="compositionally biased region" description="Basic and acidic residues" evidence="7">
    <location>
        <begin position="215"/>
        <end position="241"/>
    </location>
</feature>
<feature type="compositionally biased region" description="Acidic residues" evidence="7">
    <location>
        <begin position="75"/>
        <end position="96"/>
    </location>
</feature>
<sequence length="1903" mass="209609">MSRLRERKRTVIYDVEETSEIEDSDIEAKVSKRPRQVNSSAINTRADEGPGQPQEGPKKRVLTRLVKKKHQDTPEVSDEIEYSEAEQSDEIAEISESEGHEVMKRPKEKEKRRGMASILKDGARGGKNSKKSVAAMAEHLNMTNSMLKYTRPNVSNVQEKSRGRSKEDGQEDADKTVKEEPREGRRPRRAAAASVNYNEEVIANQAFLFAAADNGRKAHQANEKSKETKKGADVKAEDRVTVPDSEDECEEIVTELCTTGAKVGRGSEKESENAKGETTRRSARQRGRVSYAEVEEGIEFENFEAPARVLRKQAMEALSKRKEVEDEGKAKKRTISDLNQFVFQKGAAETGGAEDEDGEGRATKRGNGRALRDRTERNLNRSSRGRSRKSSPESDAHSSESEEERPRKKKSKHTSPVRKSERVRKPVKTSLAEDDSDEDEPDSDEETGDEEDEVAASGEDDGEEAEASDAEDELDGRVEKILAPAKGSIDVENRRFVVKFHERSYRAAKAVSESVLMQHCSQLLRNYLVKGGEGSEDEPFNPDYAVIDRIIAERHRRGGARELLVKWRGLEYGRATWEAEEDLEDDKDAIERFESLSRKPEPHPNDGKESGELEFKTGRTLRDYQLVGVRWLAQNYQGKRSCMLGDEMGLGKTFQTVAMLETLHRRGKAGPFLVVAPVSTLGHWQREVESLTDLYCVVYKGDANDRNTIRTYEFGSARSRKHRFHVLLTSFELLVKDATHLKNIPWRYVVVDEAHRLKGRNSLASKIIRNMDLRAGELLLLTGTPIQNNTSELYALLSLLDPEKYDSEEEFLEKFGNIKDSARVRELQEQLKHILLRRKKEDVEKSIPQKEEVIIWVELTQSQRSYYKAVYEGQIGTLLKGVKKGNLPNMRNVAMELRKLCNHPFLSNSVADNMIQCRRWEARGQLDHLSDEALRSQLLQQGSGKMVLLNKLLPKLRDGGHKVLIFSQFKIMLDLLEDYINEKGYPFERIDGDITGSGRQAAMDRFQAEGSDSFIFLLSTRAGGLGITLTAADTCIIYDSDWNPQNDLQAMARCHRIGQTKDVKVYRLVTKNTYEEQLFQSASRKYGLDEAILGDDMGDQRDPEQGKDIENLLLKGAYHCLQDEAAEQAAASFGEEDIEQILMQRTETRQVGGAGKSSFAEATFAPVEEEMKWEALLPEAVALEREREEAAARALVEGIKHPRRRNQVNYTEKAAYASSDSDEDFDGSEEGRPARKSSPKETGWTDAELKRLEEKLLSLGEGRWVEIQTEARLTSKPLADVTAVCSALIELCKHAAAAPKPAPLVAATAQTPEAPVPIVGLAAPIGDPPAGSGPPAVAPVPAPAAAAPFKTAIKLDVPGDARKAFDAGKFRERIGKNAQKYLQFLHERTALASAVADNDSLTKWLITNHKFVPGRNKLPQWWDWQCDKDLMVGAHRLGHKAFRAMTEDQTLRFRSLLAIRDPNPDALRTAPPLQPASLSPFAGPSLSPGTTPLAPVALPTSSPSSPKTPVPAFLPREMPSDQILTSRLKKLIAQHPVSRSKADVAEEAARKARAAAAREERARAQAALAASPGQSSGEDSDGARYTALVARRIEREAEKNIRKAERKAARKRQRKEEAARELAQTKARRAADVAVGEKRRAEQPAESPKKVAREGEQQKSPRQPPTGNGAKSAGQKSTPKKPTASADFEGKLNGPLASACLVLGSPEKRKSSPGKGQKGGKSPLPVRPALSPSAANASSKSPAKPTGQSGAGSDAKPAAGGSGKSSPGGLASFQGPSKAATHRPKEAAPGGAAKPRPAGVTQVLSKQGAPKRTSSEGGSVEVVRSADFEKAKKKRQREDGALGGSGLGSGSQGGGKSGKVQPVPDKENQQPSKKKKKHKFDRTDVKQQTLMTFMRAKPTPAVV</sequence>
<feature type="region of interest" description="Disordered" evidence="7">
    <location>
        <begin position="318"/>
        <end position="475"/>
    </location>
</feature>
<feature type="region of interest" description="Disordered" evidence="7">
    <location>
        <begin position="594"/>
        <end position="613"/>
    </location>
</feature>
<evidence type="ECO:0000313" key="12">
    <source>
        <dbReference type="Proteomes" id="UP000054558"/>
    </source>
</evidence>
<feature type="domain" description="Helicase ATP-binding" evidence="9">
    <location>
        <begin position="633"/>
        <end position="803"/>
    </location>
</feature>
<feature type="region of interest" description="Disordered" evidence="7">
    <location>
        <begin position="18"/>
        <end position="131"/>
    </location>
</feature>
<dbReference type="Pfam" id="PF00385">
    <property type="entry name" value="Chromo"/>
    <property type="match status" value="1"/>
</dbReference>
<evidence type="ECO:0000256" key="2">
    <source>
        <dbReference type="ARBA" id="ARBA00022737"/>
    </source>
</evidence>
<feature type="region of interest" description="Disordered" evidence="7">
    <location>
        <begin position="215"/>
        <end position="290"/>
    </location>
</feature>
<dbReference type="InterPro" id="IPR049730">
    <property type="entry name" value="SNF2/RAD54-like_C"/>
</dbReference>
<evidence type="ECO:0000259" key="9">
    <source>
        <dbReference type="PROSITE" id="PS51192"/>
    </source>
</evidence>
<dbReference type="InterPro" id="IPR038718">
    <property type="entry name" value="SNF2-like_sf"/>
</dbReference>
<protein>
    <submittedName>
        <fullName evidence="11">Chromodomain-helicase DNA-binding protein</fullName>
    </submittedName>
</protein>
<evidence type="ECO:0000256" key="3">
    <source>
        <dbReference type="ARBA" id="ARBA00022741"/>
    </source>
</evidence>
<organism evidence="11 12">
    <name type="scientific">Klebsormidium nitens</name>
    <name type="common">Green alga</name>
    <name type="synonym">Ulothrix nitens</name>
    <dbReference type="NCBI Taxonomy" id="105231"/>
    <lineage>
        <taxon>Eukaryota</taxon>
        <taxon>Viridiplantae</taxon>
        <taxon>Streptophyta</taxon>
        <taxon>Klebsormidiophyceae</taxon>
        <taxon>Klebsormidiales</taxon>
        <taxon>Klebsormidiaceae</taxon>
        <taxon>Klebsormidium</taxon>
    </lineage>
</organism>
<dbReference type="GO" id="GO:0000785">
    <property type="term" value="C:chromatin"/>
    <property type="evidence" value="ECO:0000318"/>
    <property type="project" value="GO_Central"/>
</dbReference>
<feature type="compositionally biased region" description="Basic residues" evidence="7">
    <location>
        <begin position="407"/>
        <end position="417"/>
    </location>
</feature>
<feature type="compositionally biased region" description="Basic and acidic residues" evidence="7">
    <location>
        <begin position="1824"/>
        <end position="1840"/>
    </location>
</feature>
<keyword evidence="12" id="KW-1185">Reference proteome</keyword>
<feature type="region of interest" description="Disordered" evidence="7">
    <location>
        <begin position="1600"/>
        <end position="1903"/>
    </location>
</feature>
<dbReference type="EMBL" id="DF237074">
    <property type="protein sequence ID" value="GAQ82806.1"/>
    <property type="molecule type" value="Genomic_DNA"/>
</dbReference>
<feature type="region of interest" description="Disordered" evidence="7">
    <location>
        <begin position="1555"/>
        <end position="1583"/>
    </location>
</feature>
<dbReference type="OrthoDB" id="5857104at2759"/>
<dbReference type="SMART" id="SM00487">
    <property type="entry name" value="DEXDc"/>
    <property type="match status" value="1"/>
</dbReference>
<feature type="domain" description="Chromo" evidence="8">
    <location>
        <begin position="545"/>
        <end position="605"/>
    </location>
</feature>
<feature type="compositionally biased region" description="Low complexity" evidence="7">
    <location>
        <begin position="1787"/>
        <end position="1799"/>
    </location>
</feature>
<feature type="domain" description="Helicase C-terminal" evidence="10">
    <location>
        <begin position="948"/>
        <end position="1110"/>
    </location>
</feature>
<proteinExistence type="predicted"/>
<dbReference type="Gene3D" id="3.40.50.10810">
    <property type="entry name" value="Tandem AAA-ATPase domain"/>
    <property type="match status" value="1"/>
</dbReference>
<dbReference type="STRING" id="105231.A0A1Y1I229"/>
<dbReference type="SUPFAM" id="SSF52540">
    <property type="entry name" value="P-loop containing nucleoside triphosphate hydrolases"/>
    <property type="match status" value="2"/>
</dbReference>
<dbReference type="PROSITE" id="PS51192">
    <property type="entry name" value="HELICASE_ATP_BIND_1"/>
    <property type="match status" value="1"/>
</dbReference>
<feature type="compositionally biased region" description="Low complexity" evidence="7">
    <location>
        <begin position="1720"/>
        <end position="1772"/>
    </location>
</feature>